<evidence type="ECO:0000313" key="4">
    <source>
        <dbReference type="Proteomes" id="UP000077857"/>
    </source>
</evidence>
<dbReference type="Proteomes" id="UP000077857">
    <property type="component" value="Unassembled WGS sequence"/>
</dbReference>
<evidence type="ECO:0000259" key="2">
    <source>
        <dbReference type="Pfam" id="PF12696"/>
    </source>
</evidence>
<reference evidence="3 4" key="1">
    <citation type="submission" date="2016-03" db="EMBL/GenBank/DDBJ databases">
        <authorList>
            <person name="Ploux O."/>
        </authorList>
    </citation>
    <scope>NUCLEOTIDE SEQUENCE [LARGE SCALE GENOMIC DNA]</scope>
    <source>
        <strain evidence="3 4">R-45378</strain>
    </source>
</reference>
<organism evidence="3 4">
    <name type="scientific">Methylomonas koyamae</name>
    <dbReference type="NCBI Taxonomy" id="702114"/>
    <lineage>
        <taxon>Bacteria</taxon>
        <taxon>Pseudomonadati</taxon>
        <taxon>Pseudomonadota</taxon>
        <taxon>Gammaproteobacteria</taxon>
        <taxon>Methylococcales</taxon>
        <taxon>Methylococcaceae</taxon>
        <taxon>Methylomonas</taxon>
    </lineage>
</organism>
<keyword evidence="1" id="KW-0472">Membrane</keyword>
<feature type="domain" description="TraD/TraG TraM recognition site" evidence="2">
    <location>
        <begin position="450"/>
        <end position="562"/>
    </location>
</feature>
<dbReference type="SUPFAM" id="SSF52540">
    <property type="entry name" value="P-loop containing nucleoside triphosphate hydrolases"/>
    <property type="match status" value="1"/>
</dbReference>
<dbReference type="InterPro" id="IPR027417">
    <property type="entry name" value="P-loop_NTPase"/>
</dbReference>
<keyword evidence="1" id="KW-0812">Transmembrane</keyword>
<dbReference type="OrthoDB" id="7817736at2"/>
<dbReference type="Pfam" id="PF12846">
    <property type="entry name" value="AAA_10"/>
    <property type="match status" value="1"/>
</dbReference>
<feature type="transmembrane region" description="Helical" evidence="1">
    <location>
        <begin position="46"/>
        <end position="67"/>
    </location>
</feature>
<dbReference type="PANTHER" id="PTHR30121">
    <property type="entry name" value="UNCHARACTERIZED PROTEIN YJGR-RELATED"/>
    <property type="match status" value="1"/>
</dbReference>
<dbReference type="PANTHER" id="PTHR30121:SF6">
    <property type="entry name" value="SLR6007 PROTEIN"/>
    <property type="match status" value="1"/>
</dbReference>
<dbReference type="InterPro" id="IPR051162">
    <property type="entry name" value="T4SS_component"/>
</dbReference>
<name>A0A177NDX5_9GAMM</name>
<evidence type="ECO:0000313" key="3">
    <source>
        <dbReference type="EMBL" id="OAI16266.1"/>
    </source>
</evidence>
<comment type="caution">
    <text evidence="3">The sequence shown here is derived from an EMBL/GenBank/DDBJ whole genome shotgun (WGS) entry which is preliminary data.</text>
</comment>
<feature type="transmembrane region" description="Helical" evidence="1">
    <location>
        <begin position="15"/>
        <end position="34"/>
    </location>
</feature>
<sequence>MKDEYDYQLPWRPNYEITAIVVWIAFGIVAYLMYRFSGLPSEPFNGLMVACVFMAVKRVPASAGVWYRKHRLNYFKFQRFNAASLAGIVRRNPDQWWLGWGFEWNQKHAQLAYDIQKRDLTGLIPVNHDRMGATWIHGLGLTEDYIRQAISHSAGHTLIVGTTGAGKTRLFDILVTQAVLRNEAVIIIDPKGDKDLKWCAERACRLSRTPDRFVYFHPAFPDDSVRIDPLKNFNRSSELASRIAAVSPGESGSDPFKAFGQKALDNIVQGLFAAEEQPSLVKLRTYLEGGPVPLVIKALVRYFDKVLQFDWRSSIGIKRMDLNDKTAQLLVRFYRERVQQERQNTDLEGLISMFEHDRTHFSKMIASLLPLMNMLTSGSLGALLSPDQSDSNDTRAITDAAEIIKGAKVAYIGLDSLSDSMVGSAIGSILLADLAAVAGDRYNHGVDNRPVNIFVDEAAEVINDPCIQLLNKGRGAQFRLFIATQTFADFSARLGSEAKARQILANLNNLIALRVMDAETQTYITDNLPKTRLKYIMRTQGVSTHSANPAVFSGNIGERLMEEEGDLFAPQLLGQLPDLHYIAKLSGGRIVKGRLPILTSDLDKEKNHASQKSS</sequence>
<accession>A0A177NDX5</accession>
<dbReference type="CDD" id="cd01127">
    <property type="entry name" value="TrwB_TraG_TraD_VirD4"/>
    <property type="match status" value="2"/>
</dbReference>
<evidence type="ECO:0000256" key="1">
    <source>
        <dbReference type="SAM" id="Phobius"/>
    </source>
</evidence>
<keyword evidence="1" id="KW-1133">Transmembrane helix</keyword>
<dbReference type="Pfam" id="PF12696">
    <property type="entry name" value="TraG-D_C"/>
    <property type="match status" value="1"/>
</dbReference>
<proteinExistence type="predicted"/>
<dbReference type="EMBL" id="LUUJ01000076">
    <property type="protein sequence ID" value="OAI16266.1"/>
    <property type="molecule type" value="Genomic_DNA"/>
</dbReference>
<dbReference type="InterPro" id="IPR032689">
    <property type="entry name" value="TraG-D_C"/>
</dbReference>
<gene>
    <name evidence="3" type="ORF">A1507_11965</name>
</gene>
<dbReference type="Gene3D" id="3.40.50.300">
    <property type="entry name" value="P-loop containing nucleotide triphosphate hydrolases"/>
    <property type="match status" value="2"/>
</dbReference>
<dbReference type="AlphaFoldDB" id="A0A177NDX5"/>
<dbReference type="NCBIfam" id="TIGR03743">
    <property type="entry name" value="SXT_TraD"/>
    <property type="match status" value="1"/>
</dbReference>
<dbReference type="RefSeq" id="WP_064040450.1">
    <property type="nucleotide sequence ID" value="NZ_LUUJ01000076.1"/>
</dbReference>
<dbReference type="InterPro" id="IPR022458">
    <property type="entry name" value="Conjugative_coupling_TraG/TraD"/>
</dbReference>
<protein>
    <submittedName>
        <fullName evidence="3">Conjugal transfer protein</fullName>
    </submittedName>
</protein>